<dbReference type="AlphaFoldDB" id="A0A2P6RSA6"/>
<name>A0A2P6RSA6_ROSCH</name>
<accession>A0A2P6RSA6</accession>
<protein>
    <submittedName>
        <fullName evidence="1">Uncharacterized protein</fullName>
    </submittedName>
</protein>
<proteinExistence type="predicted"/>
<comment type="caution">
    <text evidence="1">The sequence shown here is derived from an EMBL/GenBank/DDBJ whole genome shotgun (WGS) entry which is preliminary data.</text>
</comment>
<dbReference type="EMBL" id="PDCK01000040">
    <property type="protein sequence ID" value="PRQ49303.1"/>
    <property type="molecule type" value="Genomic_DNA"/>
</dbReference>
<evidence type="ECO:0000313" key="1">
    <source>
        <dbReference type="EMBL" id="PRQ49303.1"/>
    </source>
</evidence>
<sequence length="56" mass="6372">MVWAVAFCSLCFSNHKKHSYFSFCCREHHPLFEKAAHLQVSSDGFGVNFGNPKPRA</sequence>
<dbReference type="Proteomes" id="UP000238479">
    <property type="component" value="Chromosome 2"/>
</dbReference>
<organism evidence="1 2">
    <name type="scientific">Rosa chinensis</name>
    <name type="common">China rose</name>
    <dbReference type="NCBI Taxonomy" id="74649"/>
    <lineage>
        <taxon>Eukaryota</taxon>
        <taxon>Viridiplantae</taxon>
        <taxon>Streptophyta</taxon>
        <taxon>Embryophyta</taxon>
        <taxon>Tracheophyta</taxon>
        <taxon>Spermatophyta</taxon>
        <taxon>Magnoliopsida</taxon>
        <taxon>eudicotyledons</taxon>
        <taxon>Gunneridae</taxon>
        <taxon>Pentapetalae</taxon>
        <taxon>rosids</taxon>
        <taxon>fabids</taxon>
        <taxon>Rosales</taxon>
        <taxon>Rosaceae</taxon>
        <taxon>Rosoideae</taxon>
        <taxon>Rosoideae incertae sedis</taxon>
        <taxon>Rosa</taxon>
    </lineage>
</organism>
<gene>
    <name evidence="1" type="ORF">RchiOBHm_Chr2g0120411</name>
</gene>
<evidence type="ECO:0000313" key="2">
    <source>
        <dbReference type="Proteomes" id="UP000238479"/>
    </source>
</evidence>
<reference evidence="1 2" key="1">
    <citation type="journal article" date="2018" name="Nat. Genet.">
        <title>The Rosa genome provides new insights in the design of modern roses.</title>
        <authorList>
            <person name="Bendahmane M."/>
        </authorList>
    </citation>
    <scope>NUCLEOTIDE SEQUENCE [LARGE SCALE GENOMIC DNA]</scope>
    <source>
        <strain evidence="2">cv. Old Blush</strain>
    </source>
</reference>
<dbReference type="Gramene" id="PRQ49303">
    <property type="protein sequence ID" value="PRQ49303"/>
    <property type="gene ID" value="RchiOBHm_Chr2g0120411"/>
</dbReference>
<keyword evidence="2" id="KW-1185">Reference proteome</keyword>